<protein>
    <recommendedName>
        <fullName evidence="9">C2H2-type domain-containing protein</fullName>
    </recommendedName>
</protein>
<dbReference type="InterPro" id="IPR036236">
    <property type="entry name" value="Znf_C2H2_sf"/>
</dbReference>
<dbReference type="Proteomes" id="UP000887013">
    <property type="component" value="Unassembled WGS sequence"/>
</dbReference>
<reference evidence="10" key="1">
    <citation type="submission" date="2020-08" db="EMBL/GenBank/DDBJ databases">
        <title>Multicomponent nature underlies the extraordinary mechanical properties of spider dragline silk.</title>
        <authorList>
            <person name="Kono N."/>
            <person name="Nakamura H."/>
            <person name="Mori M."/>
            <person name="Yoshida Y."/>
            <person name="Ohtoshi R."/>
            <person name="Malay A.D."/>
            <person name="Moran D.A.P."/>
            <person name="Tomita M."/>
            <person name="Numata K."/>
            <person name="Arakawa K."/>
        </authorList>
    </citation>
    <scope>NUCLEOTIDE SEQUENCE</scope>
</reference>
<feature type="compositionally biased region" description="Basic and acidic residues" evidence="8">
    <location>
        <begin position="7"/>
        <end position="24"/>
    </location>
</feature>
<dbReference type="GO" id="GO:0006355">
    <property type="term" value="P:regulation of DNA-templated transcription"/>
    <property type="evidence" value="ECO:0007669"/>
    <property type="project" value="UniProtKB-ARBA"/>
</dbReference>
<keyword evidence="4 7" id="KW-0863">Zinc-finger</keyword>
<dbReference type="Gene3D" id="3.30.160.60">
    <property type="entry name" value="Classic Zinc Finger"/>
    <property type="match status" value="5"/>
</dbReference>
<evidence type="ECO:0000256" key="5">
    <source>
        <dbReference type="ARBA" id="ARBA00022833"/>
    </source>
</evidence>
<dbReference type="Pfam" id="PF00096">
    <property type="entry name" value="zf-C2H2"/>
    <property type="match status" value="5"/>
</dbReference>
<evidence type="ECO:0000256" key="4">
    <source>
        <dbReference type="ARBA" id="ARBA00022771"/>
    </source>
</evidence>
<keyword evidence="11" id="KW-1185">Reference proteome</keyword>
<dbReference type="PANTHER" id="PTHR16515">
    <property type="entry name" value="PR DOMAIN ZINC FINGER PROTEIN"/>
    <property type="match status" value="1"/>
</dbReference>
<dbReference type="GO" id="GO:0005634">
    <property type="term" value="C:nucleus"/>
    <property type="evidence" value="ECO:0007669"/>
    <property type="project" value="UniProtKB-SubCell"/>
</dbReference>
<dbReference type="FunFam" id="3.30.160.60:FF:000260">
    <property type="entry name" value="Spalt-like transcription factor 1"/>
    <property type="match status" value="1"/>
</dbReference>
<keyword evidence="6" id="KW-0539">Nucleus</keyword>
<dbReference type="PROSITE" id="PS00028">
    <property type="entry name" value="ZINC_FINGER_C2H2_1"/>
    <property type="match status" value="4"/>
</dbReference>
<accession>A0A8X6NPY7</accession>
<dbReference type="InterPro" id="IPR050331">
    <property type="entry name" value="Zinc_finger"/>
</dbReference>
<evidence type="ECO:0000256" key="2">
    <source>
        <dbReference type="ARBA" id="ARBA00022723"/>
    </source>
</evidence>
<feature type="compositionally biased region" description="Polar residues" evidence="8">
    <location>
        <begin position="38"/>
        <end position="49"/>
    </location>
</feature>
<dbReference type="EMBL" id="BMAW01060076">
    <property type="protein sequence ID" value="GFT24424.1"/>
    <property type="molecule type" value="Genomic_DNA"/>
</dbReference>
<evidence type="ECO:0000256" key="7">
    <source>
        <dbReference type="PROSITE-ProRule" id="PRU00042"/>
    </source>
</evidence>
<sequence length="244" mass="27912">MSSSDEDVPKCERQSAEYEPHQCEPLDLSIRATRDASSRSGEPSISSLPVSEGCPSDCQPVEPSALSDPVNHPDQFSNNCNQEMTQGHQQTKQSPNKKIKCSVCKKVYFKKNLKSHMRIHKGERPYTCKTCGKSFTQNADLKKHIRIHTGEKPYACKICGKSFTEQGNLKRHIHSAHNKDNPFTCKFCKKQYAREESLTRHIQRVHVNKNHFSCSMCGKQFTQDCHLKIHIRKAHDKEEHFSSE</sequence>
<feature type="domain" description="C2H2-type" evidence="9">
    <location>
        <begin position="183"/>
        <end position="211"/>
    </location>
</feature>
<feature type="compositionally biased region" description="Polar residues" evidence="8">
    <location>
        <begin position="74"/>
        <end position="94"/>
    </location>
</feature>
<comment type="subcellular location">
    <subcellularLocation>
        <location evidence="1">Nucleus</location>
    </subcellularLocation>
</comment>
<dbReference type="FunFam" id="3.30.160.60:FF:002343">
    <property type="entry name" value="Zinc finger protein 33A"/>
    <property type="match status" value="1"/>
</dbReference>
<keyword evidence="2" id="KW-0479">Metal-binding</keyword>
<comment type="caution">
    <text evidence="10">The sequence shown here is derived from an EMBL/GenBank/DDBJ whole genome shotgun (WGS) entry which is preliminary data.</text>
</comment>
<keyword evidence="5" id="KW-0862">Zinc</keyword>
<feature type="domain" description="C2H2-type" evidence="9">
    <location>
        <begin position="212"/>
        <end position="240"/>
    </location>
</feature>
<evidence type="ECO:0000256" key="6">
    <source>
        <dbReference type="ARBA" id="ARBA00023242"/>
    </source>
</evidence>
<evidence type="ECO:0000313" key="10">
    <source>
        <dbReference type="EMBL" id="GFT24424.1"/>
    </source>
</evidence>
<feature type="region of interest" description="Disordered" evidence="8">
    <location>
        <begin position="1"/>
        <end position="94"/>
    </location>
</feature>
<evidence type="ECO:0000256" key="3">
    <source>
        <dbReference type="ARBA" id="ARBA00022737"/>
    </source>
</evidence>
<dbReference type="OrthoDB" id="6077919at2759"/>
<dbReference type="GO" id="GO:0008270">
    <property type="term" value="F:zinc ion binding"/>
    <property type="evidence" value="ECO:0007669"/>
    <property type="project" value="UniProtKB-KW"/>
</dbReference>
<evidence type="ECO:0000256" key="1">
    <source>
        <dbReference type="ARBA" id="ARBA00004123"/>
    </source>
</evidence>
<proteinExistence type="predicted"/>
<evidence type="ECO:0000259" key="9">
    <source>
        <dbReference type="PROSITE" id="PS50157"/>
    </source>
</evidence>
<feature type="domain" description="C2H2-type" evidence="9">
    <location>
        <begin position="154"/>
        <end position="182"/>
    </location>
</feature>
<gene>
    <name evidence="10" type="ORF">NPIL_104041</name>
</gene>
<name>A0A8X6NPY7_NEPPI</name>
<evidence type="ECO:0000256" key="8">
    <source>
        <dbReference type="SAM" id="MobiDB-lite"/>
    </source>
</evidence>
<dbReference type="AlphaFoldDB" id="A0A8X6NPY7"/>
<keyword evidence="3" id="KW-0677">Repeat</keyword>
<dbReference type="InterPro" id="IPR013087">
    <property type="entry name" value="Znf_C2H2_type"/>
</dbReference>
<dbReference type="SMART" id="SM00355">
    <property type="entry name" value="ZnF_C2H2"/>
    <property type="match status" value="5"/>
</dbReference>
<dbReference type="SUPFAM" id="SSF57667">
    <property type="entry name" value="beta-beta-alpha zinc fingers"/>
    <property type="match status" value="2"/>
</dbReference>
<feature type="domain" description="C2H2-type" evidence="9">
    <location>
        <begin position="99"/>
        <end position="125"/>
    </location>
</feature>
<feature type="domain" description="C2H2-type" evidence="9">
    <location>
        <begin position="126"/>
        <end position="153"/>
    </location>
</feature>
<evidence type="ECO:0000313" key="11">
    <source>
        <dbReference type="Proteomes" id="UP000887013"/>
    </source>
</evidence>
<dbReference type="PANTHER" id="PTHR16515:SF66">
    <property type="entry name" value="C2H2-TYPE DOMAIN-CONTAINING PROTEIN"/>
    <property type="match status" value="1"/>
</dbReference>
<dbReference type="PROSITE" id="PS50157">
    <property type="entry name" value="ZINC_FINGER_C2H2_2"/>
    <property type="match status" value="5"/>
</dbReference>
<organism evidence="10 11">
    <name type="scientific">Nephila pilipes</name>
    <name type="common">Giant wood spider</name>
    <name type="synonym">Nephila maculata</name>
    <dbReference type="NCBI Taxonomy" id="299642"/>
    <lineage>
        <taxon>Eukaryota</taxon>
        <taxon>Metazoa</taxon>
        <taxon>Ecdysozoa</taxon>
        <taxon>Arthropoda</taxon>
        <taxon>Chelicerata</taxon>
        <taxon>Arachnida</taxon>
        <taxon>Araneae</taxon>
        <taxon>Araneomorphae</taxon>
        <taxon>Entelegynae</taxon>
        <taxon>Araneoidea</taxon>
        <taxon>Nephilidae</taxon>
        <taxon>Nephila</taxon>
    </lineage>
</organism>